<keyword evidence="1" id="KW-0175">Coiled coil</keyword>
<dbReference type="RefSeq" id="XP_014161064.1">
    <property type="nucleotide sequence ID" value="XM_014305589.1"/>
</dbReference>
<evidence type="ECO:0000313" key="3">
    <source>
        <dbReference type="Proteomes" id="UP000054560"/>
    </source>
</evidence>
<dbReference type="EMBL" id="KQ241620">
    <property type="protein sequence ID" value="KNC87162.1"/>
    <property type="molecule type" value="Genomic_DNA"/>
</dbReference>
<keyword evidence="3" id="KW-1185">Reference proteome</keyword>
<name>A0A0L0GDS5_9EUKA</name>
<gene>
    <name evidence="2" type="ORF">SARC_00690</name>
</gene>
<dbReference type="AlphaFoldDB" id="A0A0L0GDS5"/>
<dbReference type="GeneID" id="25901194"/>
<sequence>MRNKIICCFLPGLVNDKTSERISKLEKQLTLTAESVKKLDETISALEQERTDTVSEKDLIGR</sequence>
<accession>A0A0L0GDS5</accession>
<feature type="coiled-coil region" evidence="1">
    <location>
        <begin position="29"/>
        <end position="56"/>
    </location>
</feature>
<reference evidence="2 3" key="1">
    <citation type="submission" date="2011-02" db="EMBL/GenBank/DDBJ databases">
        <title>The Genome Sequence of Sphaeroforma arctica JP610.</title>
        <authorList>
            <consortium name="The Broad Institute Genome Sequencing Platform"/>
            <person name="Russ C."/>
            <person name="Cuomo C."/>
            <person name="Young S.K."/>
            <person name="Zeng Q."/>
            <person name="Gargeya S."/>
            <person name="Alvarado L."/>
            <person name="Berlin A."/>
            <person name="Chapman S.B."/>
            <person name="Chen Z."/>
            <person name="Freedman E."/>
            <person name="Gellesch M."/>
            <person name="Goldberg J."/>
            <person name="Griggs A."/>
            <person name="Gujja S."/>
            <person name="Heilman E."/>
            <person name="Heiman D."/>
            <person name="Howarth C."/>
            <person name="Mehta T."/>
            <person name="Neiman D."/>
            <person name="Pearson M."/>
            <person name="Roberts A."/>
            <person name="Saif S."/>
            <person name="Shea T."/>
            <person name="Shenoy N."/>
            <person name="Sisk P."/>
            <person name="Stolte C."/>
            <person name="Sykes S."/>
            <person name="White J."/>
            <person name="Yandava C."/>
            <person name="Burger G."/>
            <person name="Gray M.W."/>
            <person name="Holland P.W.H."/>
            <person name="King N."/>
            <person name="Lang F.B.F."/>
            <person name="Roger A.J."/>
            <person name="Ruiz-Trillo I."/>
            <person name="Haas B."/>
            <person name="Nusbaum C."/>
            <person name="Birren B."/>
        </authorList>
    </citation>
    <scope>NUCLEOTIDE SEQUENCE [LARGE SCALE GENOMIC DNA]</scope>
    <source>
        <strain evidence="2 3">JP610</strain>
    </source>
</reference>
<organism evidence="2 3">
    <name type="scientific">Sphaeroforma arctica JP610</name>
    <dbReference type="NCBI Taxonomy" id="667725"/>
    <lineage>
        <taxon>Eukaryota</taxon>
        <taxon>Ichthyosporea</taxon>
        <taxon>Ichthyophonida</taxon>
        <taxon>Sphaeroforma</taxon>
    </lineage>
</organism>
<protein>
    <submittedName>
        <fullName evidence="2">Uncharacterized protein</fullName>
    </submittedName>
</protein>
<evidence type="ECO:0000313" key="2">
    <source>
        <dbReference type="EMBL" id="KNC87162.1"/>
    </source>
</evidence>
<evidence type="ECO:0000256" key="1">
    <source>
        <dbReference type="SAM" id="Coils"/>
    </source>
</evidence>
<dbReference type="Proteomes" id="UP000054560">
    <property type="component" value="Unassembled WGS sequence"/>
</dbReference>
<proteinExistence type="predicted"/>